<dbReference type="GeneID" id="113914856"/>
<feature type="transmembrane region" description="Helical" evidence="13">
    <location>
        <begin position="408"/>
        <end position="427"/>
    </location>
</feature>
<accession>A0A6J2BYQ5</accession>
<dbReference type="GO" id="GO:0004984">
    <property type="term" value="F:olfactory receptor activity"/>
    <property type="evidence" value="ECO:0007669"/>
    <property type="project" value="InterPro"/>
</dbReference>
<keyword evidence="3" id="KW-1003">Cell membrane</keyword>
<dbReference type="AlphaFoldDB" id="A0A6J2BYQ5"/>
<organism evidence="15 16">
    <name type="scientific">Zalophus californianus</name>
    <name type="common">California sealion</name>
    <dbReference type="NCBI Taxonomy" id="9704"/>
    <lineage>
        <taxon>Eukaryota</taxon>
        <taxon>Metazoa</taxon>
        <taxon>Chordata</taxon>
        <taxon>Craniata</taxon>
        <taxon>Vertebrata</taxon>
        <taxon>Euteleostomi</taxon>
        <taxon>Mammalia</taxon>
        <taxon>Eutheria</taxon>
        <taxon>Laurasiatheria</taxon>
        <taxon>Carnivora</taxon>
        <taxon>Caniformia</taxon>
        <taxon>Pinnipedia</taxon>
        <taxon>Otariidae</taxon>
        <taxon>Zalophus</taxon>
    </lineage>
</organism>
<feature type="domain" description="G-protein coupled receptors family 1 profile" evidence="14">
    <location>
        <begin position="242"/>
        <end position="491"/>
    </location>
</feature>
<dbReference type="PRINTS" id="PR00237">
    <property type="entry name" value="GPCRRHODOPSN"/>
</dbReference>
<feature type="domain" description="G-protein coupled receptors family 1 profile" evidence="14">
    <location>
        <begin position="41"/>
        <end position="237"/>
    </location>
</feature>
<gene>
    <name evidence="16" type="primary">LOC113914856</name>
</gene>
<keyword evidence="7 13" id="KW-1133">Transmembrane helix</keyword>
<evidence type="ECO:0000313" key="15">
    <source>
        <dbReference type="Proteomes" id="UP000515165"/>
    </source>
</evidence>
<keyword evidence="4" id="KW-0716">Sensory transduction</keyword>
<evidence type="ECO:0000256" key="10">
    <source>
        <dbReference type="ARBA" id="ARBA00023170"/>
    </source>
</evidence>
<sequence>MLKKNYTAVTEFILLGLTDGAELQPILFVVFLLIYLITVIGNVSMILLIRSDSTLHTPMYFFLSHLSFVDLCYATNVTPQMLVHFLSKRKSISFLGCLIQFHFFIALVITDYYMLTVMAYDRYMAICKPLLYSSKMSRCVCLSLIATPYIYGFANGLAQTILVLHLSFCGPNEINHFYCADPPLIVLACSDTYVKETAMFKMSITNDSAIREFILLGLTDRPELQPLLFVLFLCVYLATLLGNLGMILLIRLDSHLHTPMYFFLTNLAFVDLCYTSNATPQMLTNFLSEKKTISFAGCFTQCYTFIALLLTEFYMLAAMAYDRYVAVCNPLRYSMKMSRRVCIGLASFPYVYGFSDGLLQAILTFRLSFCRSNVINHFYCADPPLIKVSCSDTRVKEHAMLISAGFNLSNSLSIILVSYGFIIAAILRIKSAEGRHKAFSTCASHMMAVTLFYGTLFCMYVRPPTDKTVAESKIIAVFYTFVSPLLNPLIYSLRNKDVKQALKNVLRRNMVTKTGLPPVSNKS</sequence>
<keyword evidence="9 13" id="KW-0472">Membrane</keyword>
<evidence type="ECO:0000256" key="12">
    <source>
        <dbReference type="RuleBase" id="RU000688"/>
    </source>
</evidence>
<evidence type="ECO:0000256" key="6">
    <source>
        <dbReference type="ARBA" id="ARBA00022725"/>
    </source>
</evidence>
<comment type="similarity">
    <text evidence="12">Belongs to the G-protein coupled receptor 1 family.</text>
</comment>
<evidence type="ECO:0000256" key="11">
    <source>
        <dbReference type="ARBA" id="ARBA00023224"/>
    </source>
</evidence>
<comment type="function">
    <text evidence="1">Putative odorant or sperm cell receptor.</text>
</comment>
<dbReference type="GO" id="GO:0004930">
    <property type="term" value="F:G protein-coupled receptor activity"/>
    <property type="evidence" value="ECO:0007669"/>
    <property type="project" value="UniProtKB-KW"/>
</dbReference>
<dbReference type="CDD" id="cd15412">
    <property type="entry name" value="7tmA_OR5M-like"/>
    <property type="match status" value="1"/>
</dbReference>
<dbReference type="OrthoDB" id="9827863at2759"/>
<evidence type="ECO:0000256" key="5">
    <source>
        <dbReference type="ARBA" id="ARBA00022692"/>
    </source>
</evidence>
<evidence type="ECO:0000256" key="7">
    <source>
        <dbReference type="ARBA" id="ARBA00022989"/>
    </source>
</evidence>
<protein>
    <submittedName>
        <fullName evidence="16">Olfactory receptor 5M11</fullName>
    </submittedName>
</protein>
<feature type="transmembrane region" description="Helical" evidence="13">
    <location>
        <begin position="474"/>
        <end position="493"/>
    </location>
</feature>
<feature type="transmembrane region" description="Helical" evidence="13">
    <location>
        <begin position="92"/>
        <end position="115"/>
    </location>
</feature>
<comment type="subcellular location">
    <subcellularLocation>
        <location evidence="2">Cell membrane</location>
        <topology evidence="2">Multi-pass membrane protein</topology>
    </subcellularLocation>
</comment>
<feature type="transmembrane region" description="Helical" evidence="13">
    <location>
        <begin position="136"/>
        <end position="154"/>
    </location>
</feature>
<name>A0A6J2BYQ5_ZALCA</name>
<dbReference type="SUPFAM" id="SSF81321">
    <property type="entry name" value="Family A G protein-coupled receptor-like"/>
    <property type="match status" value="2"/>
</dbReference>
<dbReference type="InterPro" id="IPR000276">
    <property type="entry name" value="GPCR_Rhodpsn"/>
</dbReference>
<feature type="transmembrane region" description="Helical" evidence="13">
    <location>
        <begin position="439"/>
        <end position="462"/>
    </location>
</feature>
<evidence type="ECO:0000259" key="14">
    <source>
        <dbReference type="PROSITE" id="PS50262"/>
    </source>
</evidence>
<evidence type="ECO:0000256" key="9">
    <source>
        <dbReference type="ARBA" id="ARBA00023136"/>
    </source>
</evidence>
<feature type="transmembrane region" description="Helical" evidence="13">
    <location>
        <begin position="261"/>
        <end position="283"/>
    </location>
</feature>
<feature type="transmembrane region" description="Helical" evidence="13">
    <location>
        <begin position="303"/>
        <end position="321"/>
    </location>
</feature>
<dbReference type="KEGG" id="zca:113914856"/>
<dbReference type="PRINTS" id="PR00245">
    <property type="entry name" value="OLFACTORYR"/>
</dbReference>
<evidence type="ECO:0000256" key="1">
    <source>
        <dbReference type="ARBA" id="ARBA00003929"/>
    </source>
</evidence>
<feature type="transmembrane region" description="Helical" evidence="13">
    <location>
        <begin position="341"/>
        <end position="363"/>
    </location>
</feature>
<keyword evidence="6" id="KW-0552">Olfaction</keyword>
<dbReference type="PROSITE" id="PS50262">
    <property type="entry name" value="G_PROTEIN_RECEP_F1_2"/>
    <property type="match status" value="2"/>
</dbReference>
<dbReference type="InterPro" id="IPR017452">
    <property type="entry name" value="GPCR_Rhodpsn_7TM"/>
</dbReference>
<dbReference type="Proteomes" id="UP000515165">
    <property type="component" value="Chromosome 11"/>
</dbReference>
<evidence type="ECO:0000256" key="8">
    <source>
        <dbReference type="ARBA" id="ARBA00023040"/>
    </source>
</evidence>
<keyword evidence="15" id="KW-1185">Reference proteome</keyword>
<feature type="transmembrane region" description="Helical" evidence="13">
    <location>
        <begin position="60"/>
        <end position="86"/>
    </location>
</feature>
<keyword evidence="10 12" id="KW-0675">Receptor</keyword>
<proteinExistence type="inferred from homology"/>
<keyword evidence="5 12" id="KW-0812">Transmembrane</keyword>
<feature type="transmembrane region" description="Helical" evidence="13">
    <location>
        <begin position="26"/>
        <end position="48"/>
    </location>
</feature>
<feature type="transmembrane region" description="Helical" evidence="13">
    <location>
        <begin position="227"/>
        <end position="249"/>
    </location>
</feature>
<evidence type="ECO:0000256" key="3">
    <source>
        <dbReference type="ARBA" id="ARBA00022475"/>
    </source>
</evidence>
<evidence type="ECO:0000256" key="2">
    <source>
        <dbReference type="ARBA" id="ARBA00004651"/>
    </source>
</evidence>
<evidence type="ECO:0000256" key="4">
    <source>
        <dbReference type="ARBA" id="ARBA00022606"/>
    </source>
</evidence>
<dbReference type="InterPro" id="IPR000725">
    <property type="entry name" value="Olfact_rcpt"/>
</dbReference>
<evidence type="ECO:0000256" key="13">
    <source>
        <dbReference type="SAM" id="Phobius"/>
    </source>
</evidence>
<keyword evidence="8 12" id="KW-0297">G-protein coupled receptor</keyword>
<dbReference type="FunFam" id="1.20.1070.10:FF:000003">
    <property type="entry name" value="Olfactory receptor"/>
    <property type="match status" value="1"/>
</dbReference>
<dbReference type="RefSeq" id="XP_027436231.2">
    <property type="nucleotide sequence ID" value="XM_027580430.2"/>
</dbReference>
<dbReference type="FunFam" id="1.20.1070.10:FF:000004">
    <property type="entry name" value="Olfactory receptor"/>
    <property type="match status" value="1"/>
</dbReference>
<dbReference type="Pfam" id="PF13853">
    <property type="entry name" value="7tm_4"/>
    <property type="match status" value="2"/>
</dbReference>
<dbReference type="Gene3D" id="1.20.1070.10">
    <property type="entry name" value="Rhodopsin 7-helix transmembrane proteins"/>
    <property type="match status" value="2"/>
</dbReference>
<evidence type="ECO:0000313" key="16">
    <source>
        <dbReference type="RefSeq" id="XP_027436231.2"/>
    </source>
</evidence>
<dbReference type="PROSITE" id="PS00237">
    <property type="entry name" value="G_PROTEIN_RECEP_F1_1"/>
    <property type="match status" value="1"/>
</dbReference>
<reference evidence="16" key="1">
    <citation type="submission" date="2025-08" db="UniProtKB">
        <authorList>
            <consortium name="RefSeq"/>
        </authorList>
    </citation>
    <scope>IDENTIFICATION</scope>
    <source>
        <tissue evidence="16">Blood</tissue>
    </source>
</reference>
<dbReference type="GO" id="GO:0005886">
    <property type="term" value="C:plasma membrane"/>
    <property type="evidence" value="ECO:0007669"/>
    <property type="project" value="UniProtKB-SubCell"/>
</dbReference>
<keyword evidence="11 12" id="KW-0807">Transducer</keyword>
<dbReference type="PANTHER" id="PTHR48018">
    <property type="entry name" value="OLFACTORY RECEPTOR"/>
    <property type="match status" value="1"/>
</dbReference>